<proteinExistence type="predicted"/>
<evidence type="ECO:0000313" key="3">
    <source>
        <dbReference type="EMBL" id="CAB81573.1"/>
    </source>
</evidence>
<gene>
    <name evidence="3" type="primary">T5C2_20</name>
</gene>
<accession>Q9M187</accession>
<dbReference type="InterPro" id="IPR040256">
    <property type="entry name" value="At4g02000-like"/>
</dbReference>
<dbReference type="Pfam" id="PF14111">
    <property type="entry name" value="DUF4283"/>
    <property type="match status" value="1"/>
</dbReference>
<dbReference type="PANTHER" id="PTHR31286">
    <property type="entry name" value="GLYCINE-RICH CELL WALL STRUCTURAL PROTEIN 1.8-LIKE"/>
    <property type="match status" value="1"/>
</dbReference>
<dbReference type="InterPro" id="IPR025558">
    <property type="entry name" value="DUF4283"/>
</dbReference>
<evidence type="ECO:0000256" key="1">
    <source>
        <dbReference type="SAM" id="MobiDB-lite"/>
    </source>
</evidence>
<reference evidence="3" key="2">
    <citation type="submission" date="2000-02" db="EMBL/GenBank/DDBJ databases">
        <authorList>
            <person name="Obermaier B."/>
            <person name="Ottenwaelder B."/>
            <person name="Duchemin D."/>
            <person name="Zeitler K."/>
            <person name="Mewes H.W."/>
            <person name="Lemcke K."/>
            <person name="Mayer K.F.X."/>
            <person name="Quetier F."/>
            <person name="Salanoubat M."/>
        </authorList>
    </citation>
    <scope>NUCLEOTIDE SEQUENCE</scope>
</reference>
<feature type="compositionally biased region" description="Basic residues" evidence="1">
    <location>
        <begin position="463"/>
        <end position="483"/>
    </location>
</feature>
<dbReference type="AlphaFoldDB" id="Q9M187"/>
<organism evidence="3">
    <name type="scientific">Arabidopsis thaliana</name>
    <name type="common">Mouse-ear cress</name>
    <dbReference type="NCBI Taxonomy" id="3702"/>
    <lineage>
        <taxon>Eukaryota</taxon>
        <taxon>Viridiplantae</taxon>
        <taxon>Streptophyta</taxon>
        <taxon>Embryophyta</taxon>
        <taxon>Tracheophyta</taxon>
        <taxon>Spermatophyta</taxon>
        <taxon>Magnoliopsida</taxon>
        <taxon>eudicotyledons</taxon>
        <taxon>Gunneridae</taxon>
        <taxon>Pentapetalae</taxon>
        <taxon>rosids</taxon>
        <taxon>malvids</taxon>
        <taxon>Brassicales</taxon>
        <taxon>Brassicaceae</taxon>
        <taxon>Camelineae</taxon>
        <taxon>Arabidopsis</taxon>
    </lineage>
</organism>
<reference evidence="3" key="3">
    <citation type="submission" date="2000-03" db="EMBL/GenBank/DDBJ databases">
        <authorList>
            <person name="EU Arabidopsis sequencing project"/>
        </authorList>
    </citation>
    <scope>NUCLEOTIDE SEQUENCE</scope>
</reference>
<reference key="1">
    <citation type="journal article" date="2000" name="Nature">
        <title>Sequence and analysis of chromosome 3 of the plant Arabidopsis thaliana.</title>
        <authorList>
            <consortium name="European Union Chromosome 3 Arabidopsis Sequencing Consortium"/>
            <consortium name="Institute for Genomic Research"/>
            <consortium name="Kazusa DNA Research Institute"/>
            <person name="Salanoubat M."/>
            <person name="Lemcke K."/>
            <person name="Rieger M."/>
            <person name="Ansorge W."/>
            <person name="Unseld M."/>
            <person name="Fartmann B."/>
            <person name="Valle G."/>
            <person name="Blocker H."/>
            <person name="Perez-Alonso M."/>
            <person name="Obermaier B."/>
            <person name="Delseny M."/>
            <person name="Boutry M."/>
            <person name="Grivell L.A."/>
            <person name="Mache R."/>
            <person name="Puigdomenech P."/>
            <person name="De Simone V."/>
            <person name="Choisne N."/>
            <person name="Artiguenave F."/>
            <person name="Robert C."/>
            <person name="Brottier P."/>
            <person name="Wincker P."/>
            <person name="Cattolico L."/>
            <person name="Weissenbach J."/>
            <person name="Saurin W."/>
            <person name="Quetier F."/>
            <person name="Schafer M."/>
            <person name="Muller-Auer S."/>
            <person name="Gabel C."/>
            <person name="Fuchs M."/>
            <person name="Benes V."/>
            <person name="Wurmbach E."/>
            <person name="Drzonek H."/>
            <person name="Erfle H."/>
            <person name="Jordan N."/>
            <person name="Bangert S."/>
            <person name="Wiedelmann R."/>
            <person name="Kranz H."/>
            <person name="Voss H."/>
            <person name="Holland R."/>
            <person name="Brandt P."/>
            <person name="Nyakatura G."/>
            <person name="Vezzi A."/>
            <person name="D'Angelo M."/>
            <person name="Pallavicini A."/>
            <person name="Toppo S."/>
            <person name="Simionati B."/>
            <person name="Conrad A."/>
            <person name="Hornischer K."/>
            <person name="Kauer G."/>
            <person name="Lohnert T.H."/>
            <person name="Nordsiek G."/>
            <person name="Reichelt J."/>
            <person name="Scharfe M."/>
            <person name="Schon O."/>
            <person name="Bargues M."/>
            <person name="Terol J."/>
            <person name="Climent J."/>
            <person name="Navarro P."/>
            <person name="Collado C."/>
            <person name="Perez-Perez A."/>
            <person name="Ottenwalder B."/>
            <person name="Duchemin D."/>
            <person name="Cooke R."/>
            <person name="Laudie M."/>
            <person name="Berger-Llauro C."/>
            <person name="Purnelle B."/>
            <person name="Masuy D."/>
            <person name="de Haan M."/>
            <person name="Maarse A.C."/>
            <person name="Alcaraz J.P."/>
            <person name="Cottet A."/>
            <person name="Casacuberta E."/>
            <person name="Monfort A."/>
            <person name="Argiriou A."/>
            <person name="flores M."/>
            <person name="Liguori R."/>
            <person name="Vitale D."/>
            <person name="Mannhaupt G."/>
            <person name="Haase D."/>
            <person name="Schoof H."/>
            <person name="Rudd S."/>
            <person name="Zaccaria P."/>
            <person name="Mewes H.W."/>
            <person name="Mayer K.F."/>
            <person name="Kaul S."/>
            <person name="Town C.D."/>
            <person name="Koo H.L."/>
            <person name="Tallon L.J."/>
            <person name="Jenkins J."/>
            <person name="Rooney T."/>
            <person name="Rizzo M."/>
            <person name="Walts A."/>
            <person name="Utterback T."/>
            <person name="Fujii C.Y."/>
            <person name="Shea T.P."/>
            <person name="Creasy T.H."/>
            <person name="Haas B."/>
            <person name="Maiti R."/>
            <person name="Wu D."/>
            <person name="Peterson J."/>
            <person name="Van Aken S."/>
            <person name="Pai G."/>
            <person name="Militscher J."/>
            <person name="Sellers P."/>
            <person name="Gill J.E."/>
            <person name="Feldblyum T.V."/>
            <person name="Preuss D."/>
            <person name="Lin X."/>
            <person name="Nierman W.C."/>
            <person name="Salzberg S.L."/>
            <person name="White O."/>
            <person name="Venter J.C."/>
            <person name="Fraser C.M."/>
            <person name="Kaneko T."/>
            <person name="Nakamura Y."/>
            <person name="Sato S."/>
            <person name="Kato T."/>
            <person name="Asamizu E."/>
            <person name="Sasamoto S."/>
            <person name="Kimura T."/>
            <person name="Idesawa K."/>
            <person name="Kawashima K."/>
            <person name="Kishida Y."/>
            <person name="Kiyokawa C."/>
            <person name="Kohara M."/>
            <person name="Matsumoto M."/>
            <person name="Matsuno A."/>
            <person name="Muraki A."/>
            <person name="Nakayama S."/>
            <person name="Nakazaki N."/>
            <person name="Shinpo S."/>
            <person name="Takeuchi C."/>
            <person name="Wada T."/>
            <person name="Watanabe A."/>
            <person name="Yamada M."/>
            <person name="Yasuda M."/>
            <person name="Tabata S."/>
        </authorList>
    </citation>
    <scope>NUCLEOTIDE SEQUENCE [LARGE SCALE GENOMIC DNA]</scope>
    <source>
        <strain>cv. Columbia</strain>
    </source>
</reference>
<feature type="region of interest" description="Disordered" evidence="1">
    <location>
        <begin position="453"/>
        <end position="510"/>
    </location>
</feature>
<evidence type="ECO:0000259" key="2">
    <source>
        <dbReference type="Pfam" id="PF14111"/>
    </source>
</evidence>
<feature type="compositionally biased region" description="Basic and acidic residues" evidence="1">
    <location>
        <begin position="493"/>
        <end position="502"/>
    </location>
</feature>
<dbReference type="PIR" id="T47374">
    <property type="entry name" value="T47374"/>
</dbReference>
<protein>
    <submittedName>
        <fullName evidence="3">Uncharacterized protein T5C2_20</fullName>
    </submittedName>
</protein>
<feature type="domain" description="DUF4283" evidence="2">
    <location>
        <begin position="124"/>
        <end position="205"/>
    </location>
</feature>
<dbReference type="PANTHER" id="PTHR31286:SF148">
    <property type="entry name" value="DUF4283 DOMAIN-CONTAINING PROTEIN"/>
    <property type="match status" value="1"/>
</dbReference>
<sequence length="510" mass="56719">MEPLVASQPPPVTGEKGLLQISDLSVVVHKQIDGPEKIVESHQKEDGLGSNSDSLVLGKSILGVGESQEATSEASRGTSHVTKKSWLQAAQKRSFTKQKFEVVEVDGQEKVVVPKEVFLGAKPLWEDFLVGNILNSKAPHVGKIHMIVNKIWRLGDKSTLIDVLEVNESTVKFRVRNEAMRHRILNRRMWNIMGLPMIISKWTPYSEDVQPALKSIPLWVTLSNVPLTMFTDKGLEFLASVVGKPVRLHPKTEACESFEEAKILVEADLTKDLPKEYILSGEEEGELDAVIHYSYPWLSPHCQVCKKWGHLRDSCLLEKQKPTSTLNNSPVSEKEPQKIVVEEAHVSTKVVEELFNNLPSQSGVSVALETKVQSNTKTDQGWISPLKTTKSPMKNSEVLKFGEVSLLSNPYAPLSVQEDIREDEIVVTTTSEINVVGQSMVTEKAVETDFQTSDISGVGGRNRCPKSSHPTRKQQPRGSKTAHKVIPQGNTHLKKEPVRDQGNKIPPHHH</sequence>
<name>Q9M187_ARATH</name>
<dbReference type="EMBL" id="AL138664">
    <property type="protein sequence ID" value="CAB81573.1"/>
    <property type="molecule type" value="Genomic_DNA"/>
</dbReference>